<keyword evidence="1" id="KW-1133">Transmembrane helix</keyword>
<reference evidence="4" key="3">
    <citation type="journal article" date="2011" name="PLoS ONE">
        <title>Genome sequence of a mesophilic hydrogenotrophic methanogen Methanocella paludicola, the first cultivated representative of the order Methanocellales.</title>
        <authorList>
            <person name="Sakai S."/>
            <person name="Takaki Y."/>
            <person name="Shimamura S."/>
            <person name="Sekine M."/>
            <person name="Tajima T."/>
            <person name="Kosugi H."/>
            <person name="Ichikawa N."/>
            <person name="Tasumi E."/>
            <person name="Hiraki A.T."/>
            <person name="Shimizu A."/>
            <person name="Kato Y."/>
            <person name="Nishiko R."/>
            <person name="Mori K."/>
            <person name="Fujita N."/>
            <person name="Imachi H."/>
            <person name="Takai K."/>
        </authorList>
    </citation>
    <scope>NUCLEOTIDE SEQUENCE [LARGE SCALE GENOMIC DNA]</scope>
    <source>
        <strain evidence="4">DSM 17711 / JCM 13418 / NBRC 101707 / SANAE</strain>
    </source>
</reference>
<evidence type="ECO:0000313" key="4">
    <source>
        <dbReference type="Proteomes" id="UP000001882"/>
    </source>
</evidence>
<feature type="transmembrane region" description="Helical" evidence="1">
    <location>
        <begin position="166"/>
        <end position="188"/>
    </location>
</feature>
<dbReference type="InterPro" id="IPR011674">
    <property type="entry name" value="DUF1616"/>
</dbReference>
<organism evidence="3 4">
    <name type="scientific">Methanocella paludicola (strain DSM 17711 / JCM 13418 / NBRC 101707 / SANAE)</name>
    <dbReference type="NCBI Taxonomy" id="304371"/>
    <lineage>
        <taxon>Archaea</taxon>
        <taxon>Methanobacteriati</taxon>
        <taxon>Methanobacteriota</taxon>
        <taxon>Stenosarchaea group</taxon>
        <taxon>Methanomicrobia</taxon>
        <taxon>Methanocellales</taxon>
        <taxon>Methanocellaceae</taxon>
        <taxon>Methanocella</taxon>
    </lineage>
</organism>
<evidence type="ECO:0000256" key="1">
    <source>
        <dbReference type="SAM" id="Phobius"/>
    </source>
</evidence>
<accession>D1YWN3</accession>
<evidence type="ECO:0000259" key="2">
    <source>
        <dbReference type="Pfam" id="PF07760"/>
    </source>
</evidence>
<name>D1YWN3_METPS</name>
<keyword evidence="1" id="KW-0472">Membrane</keyword>
<dbReference type="InParanoid" id="D1YWN3"/>
<keyword evidence="4" id="KW-1185">Reference proteome</keyword>
<keyword evidence="1" id="KW-0812">Transmembrane</keyword>
<dbReference type="eggNOG" id="arCOG02884">
    <property type="taxonomic scope" value="Archaea"/>
</dbReference>
<evidence type="ECO:0000313" key="3">
    <source>
        <dbReference type="EMBL" id="BAI60855.1"/>
    </source>
</evidence>
<dbReference type="InterPro" id="IPR014495">
    <property type="entry name" value="UCP018671"/>
</dbReference>
<dbReference type="Pfam" id="PF07760">
    <property type="entry name" value="DUF1616"/>
    <property type="match status" value="1"/>
</dbReference>
<dbReference type="Proteomes" id="UP000001882">
    <property type="component" value="Chromosome"/>
</dbReference>
<reference evidence="3 4" key="2">
    <citation type="journal article" date="2008" name="Int. J. Syst. Evol. Microbiol.">
        <title>Methanocella paludicola gen. nov., sp. nov., a methane-producing archaeon, the first isolate of the lineage 'Rice Cluster I', and proposal of the new archaeal order Methanocellales ord. nov.</title>
        <authorList>
            <person name="Sakai S."/>
            <person name="Imachi H."/>
            <person name="Hanada S."/>
            <person name="Ohashi A."/>
            <person name="Harada H."/>
            <person name="Kamagata Y."/>
        </authorList>
    </citation>
    <scope>NUCLEOTIDE SEQUENCE [LARGE SCALE GENOMIC DNA]</scope>
    <source>
        <strain evidence="4">DSM 17711 / JCM 13418 / NBRC 101707 / SANAE</strain>
    </source>
</reference>
<dbReference type="PIRSF" id="PIRSF018671">
    <property type="entry name" value="UCP018671"/>
    <property type="match status" value="1"/>
</dbReference>
<feature type="transmembrane region" description="Helical" evidence="1">
    <location>
        <begin position="84"/>
        <end position="104"/>
    </location>
</feature>
<dbReference type="KEGG" id="mpd:MCP_0783"/>
<dbReference type="RefSeq" id="WP_012899535.1">
    <property type="nucleotide sequence ID" value="NC_013665.1"/>
</dbReference>
<sequence length="324" mass="35944">MYEQDISYEKKQAYNGPGKEALGLDLAFILGFNILMLACIYLPILNETMIRPIAGTIMVLFIPGYSLAAALYPGKADIDTVERIALSFGLNLGIMPIAVLLANFTPWGIHLGPIVAILTILTILFILVAVMRRRRIPADERFSIDIGGAYQDLKRSLIFTDRKPQYLTFLVTSVIIIAICFTLAYFLLTPGRTDNFTEFYILGPGGRMKDYPTDFYLGSGQPIIVCIANHEHKTVDYSLVISVNGSANVIYSEQIPLGDNQTWEKTIMLRPRTTGSNMKMAFSLYDDGPSSTPYRECDLYVNVLPAASVSPPMWQQLLGESGEA</sequence>
<reference evidence="3 4" key="1">
    <citation type="journal article" date="2007" name="Appl. Environ. Microbiol.">
        <title>Isolation of key methanogens for global methane emission from rice paddy fields: a novel isolate affiliated with the clone cluster rice cluster I.</title>
        <authorList>
            <person name="Sakai S."/>
            <person name="Imachi H."/>
            <person name="Sekiguchi Y."/>
            <person name="Ohashi A."/>
            <person name="Harada H."/>
            <person name="Kamagata Y."/>
        </authorList>
    </citation>
    <scope>NUCLEOTIDE SEQUENCE [LARGE SCALE GENOMIC DNA]</scope>
    <source>
        <strain evidence="4">DSM 17711 / JCM 13418 / NBRC 101707 / SANAE</strain>
    </source>
</reference>
<protein>
    <recommendedName>
        <fullName evidence="2">DUF1616 domain-containing protein</fullName>
    </recommendedName>
</protein>
<feature type="domain" description="DUF1616" evidence="2">
    <location>
        <begin position="30"/>
        <end position="302"/>
    </location>
</feature>
<gene>
    <name evidence="3" type="ordered locus">MCP_0783</name>
</gene>
<feature type="transmembrane region" description="Helical" evidence="1">
    <location>
        <begin position="50"/>
        <end position="72"/>
    </location>
</feature>
<dbReference type="EMBL" id="AP011532">
    <property type="protein sequence ID" value="BAI60855.1"/>
    <property type="molecule type" value="Genomic_DNA"/>
</dbReference>
<feature type="transmembrane region" description="Helical" evidence="1">
    <location>
        <begin position="21"/>
        <end position="44"/>
    </location>
</feature>
<dbReference type="PATRIC" id="fig|304371.9.peg.814"/>
<dbReference type="STRING" id="304371.MCP_0783"/>
<dbReference type="OrthoDB" id="82282at2157"/>
<dbReference type="AlphaFoldDB" id="D1YWN3"/>
<dbReference type="GeneID" id="8680821"/>
<proteinExistence type="predicted"/>
<feature type="transmembrane region" description="Helical" evidence="1">
    <location>
        <begin position="110"/>
        <end position="131"/>
    </location>
</feature>